<evidence type="ECO:0000313" key="1">
    <source>
        <dbReference type="EMBL" id="SVB06534.1"/>
    </source>
</evidence>
<sequence>MALIAHGSSSPEYVVRSVYNILEVLKPKLIVIS</sequence>
<gene>
    <name evidence="1" type="ORF">METZ01_LOCUS159388</name>
</gene>
<dbReference type="EMBL" id="UINC01027384">
    <property type="protein sequence ID" value="SVB06534.1"/>
    <property type="molecule type" value="Genomic_DNA"/>
</dbReference>
<dbReference type="AlphaFoldDB" id="A0A382AYT1"/>
<proteinExistence type="predicted"/>
<accession>A0A382AYT1</accession>
<organism evidence="1">
    <name type="scientific">marine metagenome</name>
    <dbReference type="NCBI Taxonomy" id="408172"/>
    <lineage>
        <taxon>unclassified sequences</taxon>
        <taxon>metagenomes</taxon>
        <taxon>ecological metagenomes</taxon>
    </lineage>
</organism>
<protein>
    <submittedName>
        <fullName evidence="1">Uncharacterized protein</fullName>
    </submittedName>
</protein>
<name>A0A382AYT1_9ZZZZ</name>
<reference evidence="1" key="1">
    <citation type="submission" date="2018-05" db="EMBL/GenBank/DDBJ databases">
        <authorList>
            <person name="Lanie J.A."/>
            <person name="Ng W.-L."/>
            <person name="Kazmierczak K.M."/>
            <person name="Andrzejewski T.M."/>
            <person name="Davidsen T.M."/>
            <person name="Wayne K.J."/>
            <person name="Tettelin H."/>
            <person name="Glass J.I."/>
            <person name="Rusch D."/>
            <person name="Podicherti R."/>
            <person name="Tsui H.-C.T."/>
            <person name="Winkler M.E."/>
        </authorList>
    </citation>
    <scope>NUCLEOTIDE SEQUENCE</scope>
</reference>